<evidence type="ECO:0000313" key="2">
    <source>
        <dbReference type="EMBL" id="UYV71343.1"/>
    </source>
</evidence>
<proteinExistence type="predicted"/>
<dbReference type="Pfam" id="PF17906">
    <property type="entry name" value="HTH_48"/>
    <property type="match status" value="1"/>
</dbReference>
<dbReference type="InterPro" id="IPR028309">
    <property type="entry name" value="RB_fam"/>
</dbReference>
<sequence>MVLEPPALEDGAAAVGEFAEPRRLFLPWTRALQVYKTQWSRLTRELGTTGGRPLEIQDLRTRYQKLYQESSSLDETGFLTRQTFLVPPDSKREIDPSSSTGPHSILAEVLGSLEGPSRLNSGGDKPSASLRQLLEVMSPHQCNVMSQRCSLKETILHTLVGSLQTQFVRAYVDAAGVAELAARRLARLGKRLYYAALETLLRAEEQHLSASDFNLLLQNEVFHSALLACCLEVVLFSCGTEMGPRLTTPQKRADSTRFPWILQAFKLQPYDFFKLLETFFKYLTASSEDLAQHLQELENQILQELAWSTPVENGNFRAKKCPFAGSFVVRLQLEEKCHRMLEEVYGDHALSKSQCYRWFKKFQSGDFELDNEPCGKPP</sequence>
<dbReference type="PANTHER" id="PTHR13742">
    <property type="entry name" value="RETINOBLASTOMA-ASSOCIATED PROTEIN RB -RELATED"/>
    <property type="match status" value="1"/>
</dbReference>
<protein>
    <submittedName>
        <fullName evidence="2">RB1</fullName>
    </submittedName>
</protein>
<evidence type="ECO:0000259" key="1">
    <source>
        <dbReference type="SMART" id="SM01368"/>
    </source>
</evidence>
<evidence type="ECO:0000313" key="3">
    <source>
        <dbReference type="Proteomes" id="UP001235939"/>
    </source>
</evidence>
<feature type="domain" description="Retinoblastoma-associated protein A-box" evidence="1">
    <location>
        <begin position="95"/>
        <end position="308"/>
    </location>
</feature>
<dbReference type="InterPro" id="IPR002720">
    <property type="entry name" value="RB_A"/>
</dbReference>
<dbReference type="Pfam" id="PF01858">
    <property type="entry name" value="RB_A"/>
    <property type="match status" value="1"/>
</dbReference>
<reference evidence="2 3" key="1">
    <citation type="submission" date="2022-01" db="EMBL/GenBank/DDBJ databases">
        <title>A chromosomal length assembly of Cordylochernes scorpioides.</title>
        <authorList>
            <person name="Zeh D."/>
            <person name="Zeh J."/>
        </authorList>
    </citation>
    <scope>NUCLEOTIDE SEQUENCE [LARGE SCALE GENOMIC DNA]</scope>
    <source>
        <strain evidence="2">IN4F17</strain>
        <tissue evidence="2">Whole Body</tissue>
    </source>
</reference>
<dbReference type="SUPFAM" id="SSF47954">
    <property type="entry name" value="Cyclin-like"/>
    <property type="match status" value="1"/>
</dbReference>
<dbReference type="EMBL" id="CP092870">
    <property type="protein sequence ID" value="UYV71343.1"/>
    <property type="molecule type" value="Genomic_DNA"/>
</dbReference>
<gene>
    <name evidence="2" type="ORF">LAZ67_8002693</name>
</gene>
<dbReference type="Proteomes" id="UP001235939">
    <property type="component" value="Chromosome 08"/>
</dbReference>
<dbReference type="InterPro" id="IPR036915">
    <property type="entry name" value="Cyclin-like_sf"/>
</dbReference>
<dbReference type="SMART" id="SM01368">
    <property type="entry name" value="RB_A"/>
    <property type="match status" value="1"/>
</dbReference>
<dbReference type="PANTHER" id="PTHR13742:SF36">
    <property type="entry name" value="RETINOBLASTOMA-ASSOCIATED PROTEIN"/>
    <property type="match status" value="1"/>
</dbReference>
<dbReference type="InterPro" id="IPR041426">
    <property type="entry name" value="Mos1_HTH"/>
</dbReference>
<accession>A0ABY6KR67</accession>
<dbReference type="Gene3D" id="1.10.472.10">
    <property type="entry name" value="Cyclin-like"/>
    <property type="match status" value="1"/>
</dbReference>
<name>A0ABY6KR67_9ARAC</name>
<keyword evidence="3" id="KW-1185">Reference proteome</keyword>
<organism evidence="2 3">
    <name type="scientific">Cordylochernes scorpioides</name>
    <dbReference type="NCBI Taxonomy" id="51811"/>
    <lineage>
        <taxon>Eukaryota</taxon>
        <taxon>Metazoa</taxon>
        <taxon>Ecdysozoa</taxon>
        <taxon>Arthropoda</taxon>
        <taxon>Chelicerata</taxon>
        <taxon>Arachnida</taxon>
        <taxon>Pseudoscorpiones</taxon>
        <taxon>Cheliferoidea</taxon>
        <taxon>Chernetidae</taxon>
        <taxon>Cordylochernes</taxon>
    </lineage>
</organism>
<dbReference type="Gene3D" id="1.10.10.1450">
    <property type="match status" value="1"/>
</dbReference>